<dbReference type="Gene3D" id="3.40.50.720">
    <property type="entry name" value="NAD(P)-binding Rossmann-like Domain"/>
    <property type="match status" value="1"/>
</dbReference>
<dbReference type="SUPFAM" id="SSF51735">
    <property type="entry name" value="NAD(P)-binding Rossmann-fold domains"/>
    <property type="match status" value="1"/>
</dbReference>
<name>E4RNX0_HALHG</name>
<reference evidence="5 6" key="2">
    <citation type="journal article" date="2011" name="J. Bacteriol.">
        <title>Complete Genome Sequence of the Haloalkaliphilic, Hydrogen Producing Halanaerobium hydrogenoformans.</title>
        <authorList>
            <person name="Brown S.D."/>
            <person name="Begemann M.B."/>
            <person name="Mormile M.R."/>
            <person name="Wall J.D."/>
            <person name="Han C.S."/>
            <person name="Goodwin L.A."/>
            <person name="Pitluck S."/>
            <person name="Land M.L."/>
            <person name="Hauser L.J."/>
            <person name="Elias D.A."/>
        </authorList>
    </citation>
    <scope>NUCLEOTIDE SEQUENCE [LARGE SCALE GENOMIC DNA]</scope>
    <source>
        <strain evidence="6">sapolanicus</strain>
    </source>
</reference>
<evidence type="ECO:0000259" key="3">
    <source>
        <dbReference type="Pfam" id="PF01408"/>
    </source>
</evidence>
<gene>
    <name evidence="5" type="ordered locus">Halsa_0171</name>
</gene>
<evidence type="ECO:0000256" key="1">
    <source>
        <dbReference type="ARBA" id="ARBA00010928"/>
    </source>
</evidence>
<dbReference type="RefSeq" id="WP_013404766.1">
    <property type="nucleotide sequence ID" value="NC_014654.1"/>
</dbReference>
<evidence type="ECO:0000313" key="5">
    <source>
        <dbReference type="EMBL" id="ADQ13660.1"/>
    </source>
</evidence>
<dbReference type="GO" id="GO:0016491">
    <property type="term" value="F:oxidoreductase activity"/>
    <property type="evidence" value="ECO:0007669"/>
    <property type="project" value="UniProtKB-KW"/>
</dbReference>
<dbReference type="Proteomes" id="UP000007434">
    <property type="component" value="Chromosome"/>
</dbReference>
<dbReference type="InterPro" id="IPR036291">
    <property type="entry name" value="NAD(P)-bd_dom_sf"/>
</dbReference>
<reference evidence="5 6" key="1">
    <citation type="submission" date="2010-11" db="EMBL/GenBank/DDBJ databases">
        <title>Complete sequence of Halanaerobium sp. sapolanicus.</title>
        <authorList>
            <consortium name="US DOE Joint Genome Institute"/>
            <person name="Lucas S."/>
            <person name="Copeland A."/>
            <person name="Lapidus A."/>
            <person name="Cheng J.-F."/>
            <person name="Bruce D."/>
            <person name="Goodwin L."/>
            <person name="Pitluck S."/>
            <person name="Davenport K."/>
            <person name="Detter J.C."/>
            <person name="Han C."/>
            <person name="Tapia R."/>
            <person name="Land M."/>
            <person name="Hauser L."/>
            <person name="Jeffries C."/>
            <person name="Kyrpides N."/>
            <person name="Ivanova N."/>
            <person name="Mikhailova N."/>
            <person name="Begemann M.B."/>
            <person name="Mormile M.R."/>
            <person name="Wall J.D."/>
            <person name="Elias D.A."/>
            <person name="Woyke T."/>
        </authorList>
    </citation>
    <scope>NUCLEOTIDE SEQUENCE [LARGE SCALE GENOMIC DNA]</scope>
    <source>
        <strain evidence="6">sapolanicus</strain>
    </source>
</reference>
<feature type="domain" description="Gfo/Idh/MocA-like oxidoreductase N-terminal" evidence="3">
    <location>
        <begin position="12"/>
        <end position="130"/>
    </location>
</feature>
<dbReference type="Pfam" id="PF01408">
    <property type="entry name" value="GFO_IDH_MocA"/>
    <property type="match status" value="1"/>
</dbReference>
<dbReference type="SUPFAM" id="SSF55347">
    <property type="entry name" value="Glyceraldehyde-3-phosphate dehydrogenase-like, C-terminal domain"/>
    <property type="match status" value="1"/>
</dbReference>
<comment type="similarity">
    <text evidence="1">Belongs to the Gfo/Idh/MocA family.</text>
</comment>
<dbReference type="Pfam" id="PF22725">
    <property type="entry name" value="GFO_IDH_MocA_C3"/>
    <property type="match status" value="1"/>
</dbReference>
<dbReference type="eggNOG" id="COG0673">
    <property type="taxonomic scope" value="Bacteria"/>
</dbReference>
<dbReference type="HOGENOM" id="CLU_023194_0_3_9"/>
<keyword evidence="2" id="KW-0560">Oxidoreductase</keyword>
<proteinExistence type="inferred from homology"/>
<evidence type="ECO:0000259" key="4">
    <source>
        <dbReference type="Pfam" id="PF22725"/>
    </source>
</evidence>
<dbReference type="AlphaFoldDB" id="E4RNX0"/>
<dbReference type="GO" id="GO:0000166">
    <property type="term" value="F:nucleotide binding"/>
    <property type="evidence" value="ECO:0007669"/>
    <property type="project" value="InterPro"/>
</dbReference>
<sequence>MKKTFKSDKEKIKVAVLGMGRQGQIHSKNIAYKIPEAELVCVSDISIERAEKVGIEGVELYDDYKEILERDDVEAVVIATSTDTHEQIIKETARAGKDIFCEKPIALSLEAIDEVLDIVDENGVKFMVGFNRRFDPTFMRVKEHLSNGNIGEPHIVNITSRDPKPPHLEYLKVCGGIFFDTSVHDFDMARFLSEEEITEVYATGSVLVDERIGELGDLDTTMITLKFANGAVGSINNSRKTGYSYDQRVELFGSNGCAIGNNERPNRVELTDPEGTHKDVPLYFNIERYPEAFFGEVNAFIQAVYNDEEPPVTGKDGRTAVVLSIAAQKSYEENRPVKVSEIG</sequence>
<dbReference type="InterPro" id="IPR000683">
    <property type="entry name" value="Gfo/Idh/MocA-like_OxRdtase_N"/>
</dbReference>
<feature type="domain" description="GFO/IDH/MocA-like oxidoreductase" evidence="4">
    <location>
        <begin position="138"/>
        <end position="257"/>
    </location>
</feature>
<dbReference type="STRING" id="656519.Halsa_0171"/>
<evidence type="ECO:0000256" key="2">
    <source>
        <dbReference type="ARBA" id="ARBA00023002"/>
    </source>
</evidence>
<dbReference type="InterPro" id="IPR030827">
    <property type="entry name" value="Myo_inos_IolG"/>
</dbReference>
<protein>
    <submittedName>
        <fullName evidence="5">Oxidoreductase domain protein</fullName>
    </submittedName>
</protein>
<dbReference type="EMBL" id="CP002304">
    <property type="protein sequence ID" value="ADQ13660.1"/>
    <property type="molecule type" value="Genomic_DNA"/>
</dbReference>
<dbReference type="PANTHER" id="PTHR42840:SF3">
    <property type="entry name" value="BINDING ROSSMANN FOLD OXIDOREDUCTASE, PUTATIVE (AFU_ORTHOLOGUE AFUA_2G10240)-RELATED"/>
    <property type="match status" value="1"/>
</dbReference>
<dbReference type="Gene3D" id="3.30.360.10">
    <property type="entry name" value="Dihydrodipicolinate Reductase, domain 2"/>
    <property type="match status" value="1"/>
</dbReference>
<dbReference type="OrthoDB" id="9815825at2"/>
<dbReference type="PANTHER" id="PTHR42840">
    <property type="entry name" value="NAD(P)-BINDING ROSSMANN-FOLD SUPERFAMILY PROTEIN-RELATED"/>
    <property type="match status" value="1"/>
</dbReference>
<accession>E4RNX0</accession>
<keyword evidence="6" id="KW-1185">Reference proteome</keyword>
<organism evidence="5 6">
    <name type="scientific">Halanaerobium hydrogeniformans</name>
    <name type="common">Halanaerobium sp. (strain sapolanicus)</name>
    <dbReference type="NCBI Taxonomy" id="656519"/>
    <lineage>
        <taxon>Bacteria</taxon>
        <taxon>Bacillati</taxon>
        <taxon>Bacillota</taxon>
        <taxon>Clostridia</taxon>
        <taxon>Halanaerobiales</taxon>
        <taxon>Halanaerobiaceae</taxon>
        <taxon>Halanaerobium</taxon>
    </lineage>
</organism>
<dbReference type="InterPro" id="IPR055170">
    <property type="entry name" value="GFO_IDH_MocA-like_dom"/>
</dbReference>
<evidence type="ECO:0000313" key="6">
    <source>
        <dbReference type="Proteomes" id="UP000007434"/>
    </source>
</evidence>
<dbReference type="NCBIfam" id="TIGR04380">
    <property type="entry name" value="myo_inos_iolG"/>
    <property type="match status" value="1"/>
</dbReference>
<dbReference type="KEGG" id="has:Halsa_0171"/>